<protein>
    <submittedName>
        <fullName evidence="2">Uncharacterized protein</fullName>
    </submittedName>
</protein>
<evidence type="ECO:0000313" key="1">
    <source>
        <dbReference type="Proteomes" id="UP000887579"/>
    </source>
</evidence>
<proteinExistence type="predicted"/>
<dbReference type="Proteomes" id="UP000887579">
    <property type="component" value="Unplaced"/>
</dbReference>
<dbReference type="WBParaSite" id="ES5_v2.g15486.t1">
    <property type="protein sequence ID" value="ES5_v2.g15486.t1"/>
    <property type="gene ID" value="ES5_v2.g15486"/>
</dbReference>
<evidence type="ECO:0000313" key="2">
    <source>
        <dbReference type="WBParaSite" id="ES5_v2.g15486.t1"/>
    </source>
</evidence>
<accession>A0AC34FEC9</accession>
<name>A0AC34FEC9_9BILA</name>
<reference evidence="2" key="1">
    <citation type="submission" date="2022-11" db="UniProtKB">
        <authorList>
            <consortium name="WormBaseParasite"/>
        </authorList>
    </citation>
    <scope>IDENTIFICATION</scope>
</reference>
<organism evidence="1 2">
    <name type="scientific">Panagrolaimus sp. ES5</name>
    <dbReference type="NCBI Taxonomy" id="591445"/>
    <lineage>
        <taxon>Eukaryota</taxon>
        <taxon>Metazoa</taxon>
        <taxon>Ecdysozoa</taxon>
        <taxon>Nematoda</taxon>
        <taxon>Chromadorea</taxon>
        <taxon>Rhabditida</taxon>
        <taxon>Tylenchina</taxon>
        <taxon>Panagrolaimomorpha</taxon>
        <taxon>Panagrolaimoidea</taxon>
        <taxon>Panagrolaimidae</taxon>
        <taxon>Panagrolaimus</taxon>
    </lineage>
</organism>
<sequence length="318" mass="36575">MPFTVAVPTSPTLPVPESPDNDVLKFTCRDYDGNTVDHSLTIILPGSKAFLYIDEKSTTFEYQTDTKKLSDKAHAKGYVLYDYGVKSGVFVMHSIPNYGVKNIGTLPKNADTNSQHIMCVSIDEDALHVIGEYIFIIEPALWRPKIPEFVQNHFLKKIKNDEFEDKKESAKPLQFKSFTRTGFTLFVKNTPTQVWDQLIEAYPENFFYVINWKCNINTKKLQQVVRTKAEFENYVEEWDAGLDHAKLAITRGEPPEAIVCVSDLNHAESQAKRAGGMLCVEQQDWLKGFRHHFKYTTKDEKEAEEKKQNRTKPKRNLQ</sequence>